<evidence type="ECO:0000313" key="4">
    <source>
        <dbReference type="Proteomes" id="UP000002051"/>
    </source>
</evidence>
<reference evidence="2 4" key="1">
    <citation type="journal article" date="2011" name="Nature">
        <title>The Medicago genome provides insight into the evolution of rhizobial symbioses.</title>
        <authorList>
            <person name="Young N.D."/>
            <person name="Debelle F."/>
            <person name="Oldroyd G.E."/>
            <person name="Geurts R."/>
            <person name="Cannon S.B."/>
            <person name="Udvardi M.K."/>
            <person name="Benedito V.A."/>
            <person name="Mayer K.F."/>
            <person name="Gouzy J."/>
            <person name="Schoof H."/>
            <person name="Van de Peer Y."/>
            <person name="Proost S."/>
            <person name="Cook D.R."/>
            <person name="Meyers B.C."/>
            <person name="Spannagl M."/>
            <person name="Cheung F."/>
            <person name="De Mita S."/>
            <person name="Krishnakumar V."/>
            <person name="Gundlach H."/>
            <person name="Zhou S."/>
            <person name="Mudge J."/>
            <person name="Bharti A.K."/>
            <person name="Murray J.D."/>
            <person name="Naoumkina M.A."/>
            <person name="Rosen B."/>
            <person name="Silverstein K.A."/>
            <person name="Tang H."/>
            <person name="Rombauts S."/>
            <person name="Zhao P.X."/>
            <person name="Zhou P."/>
            <person name="Barbe V."/>
            <person name="Bardou P."/>
            <person name="Bechner M."/>
            <person name="Bellec A."/>
            <person name="Berger A."/>
            <person name="Berges H."/>
            <person name="Bidwell S."/>
            <person name="Bisseling T."/>
            <person name="Choisne N."/>
            <person name="Couloux A."/>
            <person name="Denny R."/>
            <person name="Deshpande S."/>
            <person name="Dai X."/>
            <person name="Doyle J.J."/>
            <person name="Dudez A.M."/>
            <person name="Farmer A.D."/>
            <person name="Fouteau S."/>
            <person name="Franken C."/>
            <person name="Gibelin C."/>
            <person name="Gish J."/>
            <person name="Goldstein S."/>
            <person name="Gonzalez A.J."/>
            <person name="Green P.J."/>
            <person name="Hallab A."/>
            <person name="Hartog M."/>
            <person name="Hua A."/>
            <person name="Humphray S.J."/>
            <person name="Jeong D.H."/>
            <person name="Jing Y."/>
            <person name="Jocker A."/>
            <person name="Kenton S.M."/>
            <person name="Kim D.J."/>
            <person name="Klee K."/>
            <person name="Lai H."/>
            <person name="Lang C."/>
            <person name="Lin S."/>
            <person name="Macmil S.L."/>
            <person name="Magdelenat G."/>
            <person name="Matthews L."/>
            <person name="McCorrison J."/>
            <person name="Monaghan E.L."/>
            <person name="Mun J.H."/>
            <person name="Najar F.Z."/>
            <person name="Nicholson C."/>
            <person name="Noirot C."/>
            <person name="O'Bleness M."/>
            <person name="Paule C.R."/>
            <person name="Poulain J."/>
            <person name="Prion F."/>
            <person name="Qin B."/>
            <person name="Qu C."/>
            <person name="Retzel E.F."/>
            <person name="Riddle C."/>
            <person name="Sallet E."/>
            <person name="Samain S."/>
            <person name="Samson N."/>
            <person name="Sanders I."/>
            <person name="Saurat O."/>
            <person name="Scarpelli C."/>
            <person name="Schiex T."/>
            <person name="Segurens B."/>
            <person name="Severin A.J."/>
            <person name="Sherrier D.J."/>
            <person name="Shi R."/>
            <person name="Sims S."/>
            <person name="Singer S.R."/>
            <person name="Sinharoy S."/>
            <person name="Sterck L."/>
            <person name="Viollet A."/>
            <person name="Wang B.B."/>
            <person name="Wang K."/>
            <person name="Wang M."/>
            <person name="Wang X."/>
            <person name="Warfsmann J."/>
            <person name="Weissenbach J."/>
            <person name="White D.D."/>
            <person name="White J.D."/>
            <person name="Wiley G.B."/>
            <person name="Wincker P."/>
            <person name="Xing Y."/>
            <person name="Yang L."/>
            <person name="Yao Z."/>
            <person name="Ying F."/>
            <person name="Zhai J."/>
            <person name="Zhou L."/>
            <person name="Zuber A."/>
            <person name="Denarie J."/>
            <person name="Dixon R.A."/>
            <person name="May G.D."/>
            <person name="Schwartz D.C."/>
            <person name="Rogers J."/>
            <person name="Quetier F."/>
            <person name="Town C.D."/>
            <person name="Roe B.A."/>
        </authorList>
    </citation>
    <scope>NUCLEOTIDE SEQUENCE [LARGE SCALE GENOMIC DNA]</scope>
    <source>
        <strain evidence="2">A17</strain>
        <strain evidence="3 4">cv. Jemalong A17</strain>
    </source>
</reference>
<proteinExistence type="predicted"/>
<dbReference type="HOGENOM" id="CLU_2658299_0_0_1"/>
<name>A0A072THH6_MEDTR</name>
<reference evidence="3" key="3">
    <citation type="submission" date="2015-06" db="UniProtKB">
        <authorList>
            <consortium name="EnsemblPlants"/>
        </authorList>
    </citation>
    <scope>IDENTIFICATION</scope>
    <source>
        <strain evidence="3">cv. Jemalong A17</strain>
    </source>
</reference>
<dbReference type="EMBL" id="KL402846">
    <property type="protein sequence ID" value="KEH16666.1"/>
    <property type="molecule type" value="Genomic_DNA"/>
</dbReference>
<keyword evidence="1" id="KW-1133">Transmembrane helix</keyword>
<evidence type="ECO:0000313" key="2">
    <source>
        <dbReference type="EMBL" id="KEH16666.1"/>
    </source>
</evidence>
<keyword evidence="1" id="KW-0812">Transmembrane</keyword>
<gene>
    <name evidence="2" type="ORF">MTR_0121s0090</name>
</gene>
<dbReference type="Proteomes" id="UP000002051">
    <property type="component" value="Unassembled WGS sequence"/>
</dbReference>
<keyword evidence="1" id="KW-0472">Membrane</keyword>
<dbReference type="EnsemblPlants" id="KEH16666">
    <property type="protein sequence ID" value="KEH16666"/>
    <property type="gene ID" value="MTR_0121s0090"/>
</dbReference>
<reference evidence="2 4" key="2">
    <citation type="journal article" date="2014" name="BMC Genomics">
        <title>An improved genome release (version Mt4.0) for the model legume Medicago truncatula.</title>
        <authorList>
            <person name="Tang H."/>
            <person name="Krishnakumar V."/>
            <person name="Bidwell S."/>
            <person name="Rosen B."/>
            <person name="Chan A."/>
            <person name="Zhou S."/>
            <person name="Gentzbittel L."/>
            <person name="Childs K.L."/>
            <person name="Yandell M."/>
            <person name="Gundlach H."/>
            <person name="Mayer K.F."/>
            <person name="Schwartz D.C."/>
            <person name="Town C.D."/>
        </authorList>
    </citation>
    <scope>GENOME REANNOTATION</scope>
    <source>
        <strain evidence="2">A17</strain>
        <strain evidence="3 4">cv. Jemalong A17</strain>
    </source>
</reference>
<protein>
    <submittedName>
        <fullName evidence="2">Sulfhydryl oxidase</fullName>
    </submittedName>
</protein>
<organism evidence="2 4">
    <name type="scientific">Medicago truncatula</name>
    <name type="common">Barrel medic</name>
    <name type="synonym">Medicago tribuloides</name>
    <dbReference type="NCBI Taxonomy" id="3880"/>
    <lineage>
        <taxon>Eukaryota</taxon>
        <taxon>Viridiplantae</taxon>
        <taxon>Streptophyta</taxon>
        <taxon>Embryophyta</taxon>
        <taxon>Tracheophyta</taxon>
        <taxon>Spermatophyta</taxon>
        <taxon>Magnoliopsida</taxon>
        <taxon>eudicotyledons</taxon>
        <taxon>Gunneridae</taxon>
        <taxon>Pentapetalae</taxon>
        <taxon>rosids</taxon>
        <taxon>fabids</taxon>
        <taxon>Fabales</taxon>
        <taxon>Fabaceae</taxon>
        <taxon>Papilionoideae</taxon>
        <taxon>50 kb inversion clade</taxon>
        <taxon>NPAAA clade</taxon>
        <taxon>Hologalegina</taxon>
        <taxon>IRL clade</taxon>
        <taxon>Trifolieae</taxon>
        <taxon>Medicago</taxon>
    </lineage>
</organism>
<feature type="transmembrane region" description="Helical" evidence="1">
    <location>
        <begin position="44"/>
        <end position="62"/>
    </location>
</feature>
<dbReference type="AlphaFoldDB" id="A0A072THH6"/>
<evidence type="ECO:0000256" key="1">
    <source>
        <dbReference type="SAM" id="Phobius"/>
    </source>
</evidence>
<keyword evidence="4" id="KW-1185">Reference proteome</keyword>
<sequence>MVYKVQKNNYTKTLVSFYKERGTIGNEGTKGAAFEDLMVATNAAVVPVGAASCAFRVFACYWRSQQNNRKPRRTWN</sequence>
<evidence type="ECO:0000313" key="3">
    <source>
        <dbReference type="EnsemblPlants" id="KEH16666"/>
    </source>
</evidence>
<dbReference type="STRING" id="3880.A0A072THH6"/>
<accession>A0A072THH6</accession>